<dbReference type="STRING" id="264462.Bd3680"/>
<reference evidence="1 2" key="1">
    <citation type="journal article" date="2004" name="Science">
        <title>A predator unmasked: life cycle of Bdellovibrio bacteriovorus from a genomic perspective.</title>
        <authorList>
            <person name="Rendulic S."/>
            <person name="Jagtap P."/>
            <person name="Rosinus A."/>
            <person name="Eppinger M."/>
            <person name="Baar C."/>
            <person name="Lanz C."/>
            <person name="Keller H."/>
            <person name="Lambert C."/>
            <person name="Evans K.J."/>
            <person name="Goesmann A."/>
            <person name="Meyer F."/>
            <person name="Sockett R.E."/>
            <person name="Schuster S.C."/>
        </authorList>
    </citation>
    <scope>NUCLEOTIDE SEQUENCE [LARGE SCALE GENOMIC DNA]</scope>
    <source>
        <strain evidence="2">ATCC 15356 / DSM 50701 / NCIMB 9529 / HD100</strain>
    </source>
</reference>
<dbReference type="EMBL" id="BX842656">
    <property type="protein sequence ID" value="CAE81051.1"/>
    <property type="molecule type" value="Genomic_DNA"/>
</dbReference>
<organism evidence="1 2">
    <name type="scientific">Bdellovibrio bacteriovorus (strain ATCC 15356 / DSM 50701 / NCIMB 9529 / HD100)</name>
    <dbReference type="NCBI Taxonomy" id="264462"/>
    <lineage>
        <taxon>Bacteria</taxon>
        <taxon>Pseudomonadati</taxon>
        <taxon>Bdellovibrionota</taxon>
        <taxon>Bdellovibrionia</taxon>
        <taxon>Bdellovibrionales</taxon>
        <taxon>Pseudobdellovibrionaceae</taxon>
        <taxon>Bdellovibrio</taxon>
    </lineage>
</organism>
<evidence type="ECO:0000313" key="1">
    <source>
        <dbReference type="EMBL" id="CAE81051.1"/>
    </source>
</evidence>
<accession>Q6MH76</accession>
<gene>
    <name evidence="1" type="ordered locus">Bd3680</name>
</gene>
<dbReference type="AlphaFoldDB" id="Q6MH76"/>
<name>Q6MH76_BDEBA</name>
<dbReference type="KEGG" id="bba:Bd3680"/>
<protein>
    <submittedName>
        <fullName evidence="1">Uncharacterized protein</fullName>
    </submittedName>
</protein>
<dbReference type="HOGENOM" id="CLU_2767516_0_0_7"/>
<dbReference type="Proteomes" id="UP000008080">
    <property type="component" value="Chromosome"/>
</dbReference>
<evidence type="ECO:0000313" key="2">
    <source>
        <dbReference type="Proteomes" id="UP000008080"/>
    </source>
</evidence>
<proteinExistence type="predicted"/>
<sequence>MTKLFLQGVYMDESDFEGTLVLEKIAEINKIDEFFEALDSDDFDRARALMRRAGVDGETIMMVLRKMRAADGEH</sequence>
<keyword evidence="2" id="KW-1185">Reference proteome</keyword>